<feature type="transmembrane region" description="Helical" evidence="2">
    <location>
        <begin position="297"/>
        <end position="316"/>
    </location>
</feature>
<dbReference type="EMBL" id="AP019870">
    <property type="protein sequence ID" value="BBN10977.1"/>
    <property type="molecule type" value="Genomic_DNA"/>
</dbReference>
<dbReference type="PANTHER" id="PTHR22911">
    <property type="entry name" value="ACYL-MALONYL CONDENSING ENZYME-RELATED"/>
    <property type="match status" value="1"/>
</dbReference>
<feature type="transmembrane region" description="Helical" evidence="2">
    <location>
        <begin position="224"/>
        <end position="247"/>
    </location>
</feature>
<keyword evidence="2" id="KW-1133">Transmembrane helix</keyword>
<proteinExistence type="predicted"/>
<evidence type="ECO:0000256" key="2">
    <source>
        <dbReference type="SAM" id="Phobius"/>
    </source>
</evidence>
<sequence>MPHDTAAPDLENYSNGDYQKLEEKEGDRFQSSAKPAASGTPCYVMPVLALSIILGAVAGPIMKSMEQIGAGPIAVASWRHQVSSTMMLPFAVFQWFSMHPQDRSSAPSWSNFGTICLCALGLAGHFGLWIWSLDNTSLTHSLFLCIMSPMFVTLFTFLRDGTVLCAELVGVALGIVGSTILAAGAKVERDIEFSILGDLAALGSGCCFAVYLMCGKNLRGKLPLFVYLWPVNVISMVYLSIALLLFTEVKLLTAYEDIGIFSWMTEGYVIKTLILGLGPGFFSHVGYNTTLGYVKPLIVSVGFSVSPVVGSFIGWAMHETGVPGLLTCFGGIVTMAATVWVSHASSQEVKKPEETSQSLPDEKRPLTQEDEP</sequence>
<feature type="transmembrane region" description="Helical" evidence="2">
    <location>
        <begin position="191"/>
        <end position="212"/>
    </location>
</feature>
<dbReference type="Proteomes" id="UP000077202">
    <property type="component" value="Unassembled WGS sequence"/>
</dbReference>
<organism evidence="4 5">
    <name type="scientific">Marchantia polymorpha subsp. ruderalis</name>
    <dbReference type="NCBI Taxonomy" id="1480154"/>
    <lineage>
        <taxon>Eukaryota</taxon>
        <taxon>Viridiplantae</taxon>
        <taxon>Streptophyta</taxon>
        <taxon>Embryophyta</taxon>
        <taxon>Marchantiophyta</taxon>
        <taxon>Marchantiopsida</taxon>
        <taxon>Marchantiidae</taxon>
        <taxon>Marchantiales</taxon>
        <taxon>Marchantiaceae</taxon>
        <taxon>Marchantia</taxon>
    </lineage>
</organism>
<feature type="transmembrane region" description="Helical" evidence="2">
    <location>
        <begin position="164"/>
        <end position="185"/>
    </location>
</feature>
<evidence type="ECO:0000313" key="4">
    <source>
        <dbReference type="EMBL" id="OAE24917.1"/>
    </source>
</evidence>
<feature type="transmembrane region" description="Helical" evidence="2">
    <location>
        <begin position="109"/>
        <end position="131"/>
    </location>
</feature>
<protein>
    <submittedName>
        <fullName evidence="4">Uncharacterized protein</fullName>
    </submittedName>
</protein>
<feature type="transmembrane region" description="Helical" evidence="2">
    <location>
        <begin position="137"/>
        <end position="157"/>
    </location>
</feature>
<name>A0A176VVY3_MARPO</name>
<feature type="region of interest" description="Disordered" evidence="1">
    <location>
        <begin position="346"/>
        <end position="372"/>
    </location>
</feature>
<feature type="compositionally biased region" description="Basic and acidic residues" evidence="1">
    <location>
        <begin position="348"/>
        <end position="372"/>
    </location>
</feature>
<dbReference type="Proteomes" id="UP001162541">
    <property type="component" value="Chromosome 5"/>
</dbReference>
<dbReference type="AlphaFoldDB" id="A0A176VVY3"/>
<feature type="transmembrane region" description="Helical" evidence="2">
    <location>
        <begin position="267"/>
        <end position="285"/>
    </location>
</feature>
<dbReference type="InterPro" id="IPR037185">
    <property type="entry name" value="EmrE-like"/>
</dbReference>
<dbReference type="PANTHER" id="PTHR22911:SF76">
    <property type="entry name" value="EAMA DOMAIN-CONTAINING PROTEIN"/>
    <property type="match status" value="1"/>
</dbReference>
<dbReference type="SUPFAM" id="SSF103481">
    <property type="entry name" value="Multidrug resistance efflux transporter EmrE"/>
    <property type="match status" value="1"/>
</dbReference>
<keyword evidence="2" id="KW-0472">Membrane</keyword>
<evidence type="ECO:0000313" key="3">
    <source>
        <dbReference type="EMBL" id="BBN10977.1"/>
    </source>
</evidence>
<reference evidence="4 5" key="1">
    <citation type="submission" date="2016-03" db="EMBL/GenBank/DDBJ databases">
        <title>Mechanisms controlling the formation of the plant cell surface in tip-growing cells are functionally conserved among land plants.</title>
        <authorList>
            <person name="Honkanen S."/>
            <person name="Jones V.A."/>
            <person name="Morieri G."/>
            <person name="Champion C."/>
            <person name="Hetherington A.J."/>
            <person name="Kelly S."/>
            <person name="Saint-Marcoux D."/>
            <person name="Proust H."/>
            <person name="Prescott H."/>
            <person name="Dolan L."/>
        </authorList>
    </citation>
    <scope>NUCLEOTIDE SEQUENCE [LARGE SCALE GENOMIC DNA]</scope>
    <source>
        <strain evidence="5">cv. Tak-1 and cv. Tak-2</strain>
        <tissue evidence="4">Whole gametophyte</tissue>
    </source>
</reference>
<reference evidence="6" key="3">
    <citation type="journal article" date="2020" name="Curr. Biol.">
        <title>Chromatin organization in early land plants reveals an ancestral association between H3K27me3, transposons, and constitutive heterochromatin.</title>
        <authorList>
            <person name="Montgomery S.A."/>
            <person name="Tanizawa Y."/>
            <person name="Galik B."/>
            <person name="Wang N."/>
            <person name="Ito T."/>
            <person name="Mochizuki T."/>
            <person name="Akimcheva S."/>
            <person name="Bowman J.L."/>
            <person name="Cognat V."/>
            <person name="Marechal-Drouard L."/>
            <person name="Ekker H."/>
            <person name="Hong S.F."/>
            <person name="Kohchi T."/>
            <person name="Lin S.S."/>
            <person name="Liu L.D."/>
            <person name="Nakamura Y."/>
            <person name="Valeeva L.R."/>
            <person name="Shakirov E.V."/>
            <person name="Shippen D.E."/>
            <person name="Wei W.L."/>
            <person name="Yagura M."/>
            <person name="Yamaoka S."/>
            <person name="Yamato K.T."/>
            <person name="Liu C."/>
            <person name="Berger F."/>
        </authorList>
    </citation>
    <scope>NUCLEOTIDE SEQUENCE [LARGE SCALE GENOMIC DNA]</scope>
    <source>
        <strain evidence="6">Tak-1</strain>
    </source>
</reference>
<keyword evidence="5" id="KW-1185">Reference proteome</keyword>
<evidence type="ECO:0000256" key="1">
    <source>
        <dbReference type="SAM" id="MobiDB-lite"/>
    </source>
</evidence>
<reference evidence="3" key="2">
    <citation type="journal article" date="2019" name="Curr. Biol.">
        <title>Chromatin organization in early land plants reveals an ancestral association between H3K27me3, transposons, and constitutive heterochromatin.</title>
        <authorList>
            <person name="Montgomery S.A."/>
            <person name="Tanizawa Y."/>
            <person name="Galik B."/>
            <person name="Wang N."/>
            <person name="Ito T."/>
            <person name="Mochizuki T."/>
            <person name="Akimcheva S."/>
            <person name="Bowman J."/>
            <person name="Cognat V."/>
            <person name="Drouard L."/>
            <person name="Ekker H."/>
            <person name="Houng S."/>
            <person name="Kohchi T."/>
            <person name="Lin S."/>
            <person name="Liu L.D."/>
            <person name="Nakamura Y."/>
            <person name="Valeeva L.R."/>
            <person name="Shakirov E.V."/>
            <person name="Shippen D.E."/>
            <person name="Wei W."/>
            <person name="Yagura M."/>
            <person name="Yamaoka S."/>
            <person name="Yamato K.T."/>
            <person name="Liu C."/>
            <person name="Berger F."/>
        </authorList>
    </citation>
    <scope>NUCLEOTIDE SEQUENCE [LARGE SCALE GENOMIC DNA]</scope>
    <source>
        <strain evidence="3">Tak-1</strain>
    </source>
</reference>
<keyword evidence="2" id="KW-0812">Transmembrane</keyword>
<gene>
    <name evidence="4" type="ORF">AXG93_2931s1600</name>
    <name evidence="3" type="ORF">Mp_5g08090</name>
</gene>
<dbReference type="GO" id="GO:0016020">
    <property type="term" value="C:membrane"/>
    <property type="evidence" value="ECO:0007669"/>
    <property type="project" value="TreeGrafter"/>
</dbReference>
<feature type="transmembrane region" description="Helical" evidence="2">
    <location>
        <begin position="42"/>
        <end position="61"/>
    </location>
</feature>
<evidence type="ECO:0000313" key="6">
    <source>
        <dbReference type="Proteomes" id="UP001162541"/>
    </source>
</evidence>
<evidence type="ECO:0000313" key="5">
    <source>
        <dbReference type="Proteomes" id="UP000077202"/>
    </source>
</evidence>
<feature type="transmembrane region" description="Helical" evidence="2">
    <location>
        <begin position="322"/>
        <end position="341"/>
    </location>
</feature>
<dbReference type="EMBL" id="LVLJ01002458">
    <property type="protein sequence ID" value="OAE24917.1"/>
    <property type="molecule type" value="Genomic_DNA"/>
</dbReference>
<accession>A0A176VVY3</accession>